<dbReference type="GO" id="GO:0016757">
    <property type="term" value="F:glycosyltransferase activity"/>
    <property type="evidence" value="ECO:0007669"/>
    <property type="project" value="UniProtKB-ARBA"/>
</dbReference>
<dbReference type="AlphaFoldDB" id="A0A8J4BL21"/>
<dbReference type="EMBL" id="BNCO01000057">
    <property type="protein sequence ID" value="GIL63368.1"/>
    <property type="molecule type" value="Genomic_DNA"/>
</dbReference>
<keyword evidence="3" id="KW-1185">Reference proteome</keyword>
<dbReference type="PANTHER" id="PTHR48050">
    <property type="entry name" value="STEROL 3-BETA-GLUCOSYLTRANSFERASE"/>
    <property type="match status" value="1"/>
</dbReference>
<sequence>LRCAAVIHHGGVGTTVAGLLAGCPTFVAPSFGDLFFWGELCGRAGVGPMPVPMYKLTRLDLQHAIRVLLSEDARDAAKIAGGYLRQADGLGAAVQHIYRGLMVETS</sequence>
<evidence type="ECO:0000259" key="1">
    <source>
        <dbReference type="Pfam" id="PF06722"/>
    </source>
</evidence>
<reference evidence="2" key="1">
    <citation type="journal article" date="2021" name="Proc. Natl. Acad. Sci. U.S.A.">
        <title>Three genomes in the algal genus Volvox reveal the fate of a haploid sex-determining region after a transition to homothallism.</title>
        <authorList>
            <person name="Yamamoto K."/>
            <person name="Hamaji T."/>
            <person name="Kawai-Toyooka H."/>
            <person name="Matsuzaki R."/>
            <person name="Takahashi F."/>
            <person name="Nishimura Y."/>
            <person name="Kawachi M."/>
            <person name="Noguchi H."/>
            <person name="Minakuchi Y."/>
            <person name="Umen J.G."/>
            <person name="Toyoda A."/>
            <person name="Nozaki H."/>
        </authorList>
    </citation>
    <scope>NUCLEOTIDE SEQUENCE</scope>
    <source>
        <strain evidence="2">NIES-3780</strain>
    </source>
</reference>
<dbReference type="Pfam" id="PF06722">
    <property type="entry name" value="EryCIII-like_C"/>
    <property type="match status" value="1"/>
</dbReference>
<dbReference type="SUPFAM" id="SSF53756">
    <property type="entry name" value="UDP-Glycosyltransferase/glycogen phosphorylase"/>
    <property type="match status" value="1"/>
</dbReference>
<evidence type="ECO:0000313" key="3">
    <source>
        <dbReference type="Proteomes" id="UP000747399"/>
    </source>
</evidence>
<dbReference type="PANTHER" id="PTHR48050:SF13">
    <property type="entry name" value="STEROL 3-BETA-GLUCOSYLTRANSFERASE UGT80A2"/>
    <property type="match status" value="1"/>
</dbReference>
<organism evidence="2 3">
    <name type="scientific">Volvox africanus</name>
    <dbReference type="NCBI Taxonomy" id="51714"/>
    <lineage>
        <taxon>Eukaryota</taxon>
        <taxon>Viridiplantae</taxon>
        <taxon>Chlorophyta</taxon>
        <taxon>core chlorophytes</taxon>
        <taxon>Chlorophyceae</taxon>
        <taxon>CS clade</taxon>
        <taxon>Chlamydomonadales</taxon>
        <taxon>Volvocaceae</taxon>
        <taxon>Volvox</taxon>
    </lineage>
</organism>
<dbReference type="Proteomes" id="UP000747399">
    <property type="component" value="Unassembled WGS sequence"/>
</dbReference>
<feature type="domain" description="Erythromycin biosynthesis protein CIII-like C-terminal" evidence="1">
    <location>
        <begin position="3"/>
        <end position="75"/>
    </location>
</feature>
<protein>
    <recommendedName>
        <fullName evidence="1">Erythromycin biosynthesis protein CIII-like C-terminal domain-containing protein</fullName>
    </recommendedName>
</protein>
<accession>A0A8J4BL21</accession>
<feature type="non-terminal residue" evidence="2">
    <location>
        <position position="1"/>
    </location>
</feature>
<proteinExistence type="predicted"/>
<name>A0A8J4BL21_9CHLO</name>
<evidence type="ECO:0000313" key="2">
    <source>
        <dbReference type="EMBL" id="GIL63368.1"/>
    </source>
</evidence>
<comment type="caution">
    <text evidence="2">The sequence shown here is derived from an EMBL/GenBank/DDBJ whole genome shotgun (WGS) entry which is preliminary data.</text>
</comment>
<dbReference type="Gene3D" id="3.40.50.2000">
    <property type="entry name" value="Glycogen Phosphorylase B"/>
    <property type="match status" value="1"/>
</dbReference>
<gene>
    <name evidence="2" type="ORF">Vafri_17450</name>
</gene>
<dbReference type="InterPro" id="IPR010610">
    <property type="entry name" value="EryCIII-like_C"/>
</dbReference>
<dbReference type="InterPro" id="IPR050426">
    <property type="entry name" value="Glycosyltransferase_28"/>
</dbReference>